<dbReference type="AlphaFoldDB" id="A0A136Q4P5"/>
<dbReference type="STRING" id="626937.HMPREF3293_01569"/>
<evidence type="ECO:0000313" key="3">
    <source>
        <dbReference type="Proteomes" id="UP000070366"/>
    </source>
</evidence>
<dbReference type="EMBL" id="LSZW01000060">
    <property type="protein sequence ID" value="KXK65645.1"/>
    <property type="molecule type" value="Genomic_DNA"/>
</dbReference>
<name>A0A136Q4P5_9FIRM</name>
<evidence type="ECO:0000256" key="1">
    <source>
        <dbReference type="SAM" id="MobiDB-lite"/>
    </source>
</evidence>
<evidence type="ECO:0000313" key="2">
    <source>
        <dbReference type="EMBL" id="KXK65645.1"/>
    </source>
</evidence>
<sequence>MDKARQQSKTRRKLLPKGAGAFYMRKGLPCRSGGHGMGNPFISTSCGGKDRRVL</sequence>
<accession>A0A136Q4P5</accession>
<gene>
    <name evidence="2" type="ORF">HMPREF3293_01569</name>
</gene>
<organism evidence="2 3">
    <name type="scientific">Christensenella minuta</name>
    <dbReference type="NCBI Taxonomy" id="626937"/>
    <lineage>
        <taxon>Bacteria</taxon>
        <taxon>Bacillati</taxon>
        <taxon>Bacillota</taxon>
        <taxon>Clostridia</taxon>
        <taxon>Christensenellales</taxon>
        <taxon>Christensenellaceae</taxon>
        <taxon>Christensenella</taxon>
    </lineage>
</organism>
<proteinExistence type="predicted"/>
<comment type="caution">
    <text evidence="2">The sequence shown here is derived from an EMBL/GenBank/DDBJ whole genome shotgun (WGS) entry which is preliminary data.</text>
</comment>
<feature type="region of interest" description="Disordered" evidence="1">
    <location>
        <begin position="33"/>
        <end position="54"/>
    </location>
</feature>
<protein>
    <submittedName>
        <fullName evidence="2">Uncharacterized protein</fullName>
    </submittedName>
</protein>
<dbReference type="Proteomes" id="UP000070366">
    <property type="component" value="Unassembled WGS sequence"/>
</dbReference>
<reference evidence="2 3" key="1">
    <citation type="submission" date="2016-02" db="EMBL/GenBank/DDBJ databases">
        <authorList>
            <person name="Wen L."/>
            <person name="He K."/>
            <person name="Yang H."/>
        </authorList>
    </citation>
    <scope>NUCLEOTIDE SEQUENCE [LARGE SCALE GENOMIC DNA]</scope>
    <source>
        <strain evidence="2 3">DSM 22607</strain>
    </source>
</reference>
<keyword evidence="3" id="KW-1185">Reference proteome</keyword>